<proteinExistence type="inferred from homology"/>
<feature type="transmembrane region" description="Helical" evidence="6">
    <location>
        <begin position="256"/>
        <end position="276"/>
    </location>
</feature>
<keyword evidence="4 6" id="KW-1133">Transmembrane helix</keyword>
<feature type="domain" description="EamA" evidence="7">
    <location>
        <begin position="21"/>
        <end position="151"/>
    </location>
</feature>
<dbReference type="PANTHER" id="PTHR32322">
    <property type="entry name" value="INNER MEMBRANE TRANSPORTER"/>
    <property type="match status" value="1"/>
</dbReference>
<evidence type="ECO:0000256" key="5">
    <source>
        <dbReference type="ARBA" id="ARBA00023136"/>
    </source>
</evidence>
<feature type="transmembrane region" description="Helical" evidence="6">
    <location>
        <begin position="12"/>
        <end position="30"/>
    </location>
</feature>
<keyword evidence="3 6" id="KW-0812">Transmembrane</keyword>
<name>A0A8J7SJN7_9RHOB</name>
<dbReference type="AlphaFoldDB" id="A0A8J7SJN7"/>
<dbReference type="Pfam" id="PF00892">
    <property type="entry name" value="EamA"/>
    <property type="match status" value="2"/>
</dbReference>
<evidence type="ECO:0000313" key="8">
    <source>
        <dbReference type="EMBL" id="MBK0401090.1"/>
    </source>
</evidence>
<protein>
    <submittedName>
        <fullName evidence="8">DMT family transporter</fullName>
    </submittedName>
</protein>
<comment type="caution">
    <text evidence="8">The sequence shown here is derived from an EMBL/GenBank/DDBJ whole genome shotgun (WGS) entry which is preliminary data.</text>
</comment>
<feature type="transmembrane region" description="Helical" evidence="6">
    <location>
        <begin position="196"/>
        <end position="217"/>
    </location>
</feature>
<evidence type="ECO:0000259" key="7">
    <source>
        <dbReference type="Pfam" id="PF00892"/>
    </source>
</evidence>
<comment type="similarity">
    <text evidence="2">Belongs to the EamA transporter family.</text>
</comment>
<keyword evidence="5 6" id="KW-0472">Membrane</keyword>
<feature type="transmembrane region" description="Helical" evidence="6">
    <location>
        <begin position="282"/>
        <end position="298"/>
    </location>
</feature>
<organism evidence="8 9">
    <name type="scientific">Thermohalobaculum xanthum</name>
    <dbReference type="NCBI Taxonomy" id="2753746"/>
    <lineage>
        <taxon>Bacteria</taxon>
        <taxon>Pseudomonadati</taxon>
        <taxon>Pseudomonadota</taxon>
        <taxon>Alphaproteobacteria</taxon>
        <taxon>Rhodobacterales</taxon>
        <taxon>Paracoccaceae</taxon>
        <taxon>Thermohalobaculum</taxon>
    </lineage>
</organism>
<evidence type="ECO:0000256" key="1">
    <source>
        <dbReference type="ARBA" id="ARBA00004141"/>
    </source>
</evidence>
<feature type="transmembrane region" description="Helical" evidence="6">
    <location>
        <begin position="104"/>
        <end position="125"/>
    </location>
</feature>
<dbReference type="EMBL" id="JAEHHL010000014">
    <property type="protein sequence ID" value="MBK0401090.1"/>
    <property type="molecule type" value="Genomic_DNA"/>
</dbReference>
<evidence type="ECO:0000256" key="6">
    <source>
        <dbReference type="SAM" id="Phobius"/>
    </source>
</evidence>
<dbReference type="RefSeq" id="WP_200613198.1">
    <property type="nucleotide sequence ID" value="NZ_JAEHHL010000014.1"/>
</dbReference>
<sequence length="303" mass="31484">MSAGLIAAPATGARPALLWVAMLGIGAAWGSTQLLAKIGMAAGHHPVGVTFWQALIGLVILTIAMRLTGRRLPLGRRHLAFYAVCGLLGTALPSTLSYEGIRHLPVGVQSIVLSTVPMMTLVLALPLRIERAEPLRVLGLGLGLAAMLLLVGPEASLPDPSQAAWVVLPVLVALSYSAENVVIARWMPPGTDPVQAMCGLLLAATLMVAPTMLALGATPDLSDFGWREGALLASAVLNVGCYLGFVWLIANGGAVFAAQTAYVVTGSGVALGMMVLGERHSPWVWAALGLLFAGLALVRPRRA</sequence>
<accession>A0A8J7SJN7</accession>
<dbReference type="InterPro" id="IPR037185">
    <property type="entry name" value="EmrE-like"/>
</dbReference>
<dbReference type="PANTHER" id="PTHR32322:SF2">
    <property type="entry name" value="EAMA DOMAIN-CONTAINING PROTEIN"/>
    <property type="match status" value="1"/>
</dbReference>
<feature type="transmembrane region" description="Helical" evidence="6">
    <location>
        <begin position="79"/>
        <end position="98"/>
    </location>
</feature>
<dbReference type="InterPro" id="IPR050638">
    <property type="entry name" value="AA-Vitamin_Transporters"/>
</dbReference>
<feature type="transmembrane region" description="Helical" evidence="6">
    <location>
        <begin position="229"/>
        <end position="249"/>
    </location>
</feature>
<dbReference type="Proteomes" id="UP000655420">
    <property type="component" value="Unassembled WGS sequence"/>
</dbReference>
<evidence type="ECO:0000256" key="4">
    <source>
        <dbReference type="ARBA" id="ARBA00022989"/>
    </source>
</evidence>
<feature type="transmembrane region" description="Helical" evidence="6">
    <location>
        <begin position="50"/>
        <end position="67"/>
    </location>
</feature>
<dbReference type="InterPro" id="IPR000620">
    <property type="entry name" value="EamA_dom"/>
</dbReference>
<evidence type="ECO:0000256" key="3">
    <source>
        <dbReference type="ARBA" id="ARBA00022692"/>
    </source>
</evidence>
<evidence type="ECO:0000313" key="9">
    <source>
        <dbReference type="Proteomes" id="UP000655420"/>
    </source>
</evidence>
<feature type="transmembrane region" description="Helical" evidence="6">
    <location>
        <begin position="163"/>
        <end position="184"/>
    </location>
</feature>
<dbReference type="SUPFAM" id="SSF103481">
    <property type="entry name" value="Multidrug resistance efflux transporter EmrE"/>
    <property type="match status" value="2"/>
</dbReference>
<dbReference type="GO" id="GO:0016020">
    <property type="term" value="C:membrane"/>
    <property type="evidence" value="ECO:0007669"/>
    <property type="project" value="UniProtKB-SubCell"/>
</dbReference>
<keyword evidence="9" id="KW-1185">Reference proteome</keyword>
<gene>
    <name evidence="8" type="ORF">H0I76_17975</name>
</gene>
<feature type="domain" description="EamA" evidence="7">
    <location>
        <begin position="165"/>
        <end position="298"/>
    </location>
</feature>
<feature type="transmembrane region" description="Helical" evidence="6">
    <location>
        <begin position="137"/>
        <end position="157"/>
    </location>
</feature>
<reference evidence="8" key="1">
    <citation type="submission" date="2020-12" db="EMBL/GenBank/DDBJ databases">
        <title>Bacterial taxonomy.</title>
        <authorList>
            <person name="Pan X."/>
        </authorList>
    </citation>
    <scope>NUCLEOTIDE SEQUENCE</scope>
    <source>
        <strain evidence="8">M0105</strain>
    </source>
</reference>
<comment type="subcellular location">
    <subcellularLocation>
        <location evidence="1">Membrane</location>
        <topology evidence="1">Multi-pass membrane protein</topology>
    </subcellularLocation>
</comment>
<evidence type="ECO:0000256" key="2">
    <source>
        <dbReference type="ARBA" id="ARBA00007362"/>
    </source>
</evidence>